<dbReference type="InterPro" id="IPR007730">
    <property type="entry name" value="SPOR-like_dom"/>
</dbReference>
<evidence type="ECO:0000259" key="1">
    <source>
        <dbReference type="PROSITE" id="PS51724"/>
    </source>
</evidence>
<protein>
    <submittedName>
        <fullName evidence="2">SPOR domain-containing protein</fullName>
    </submittedName>
</protein>
<keyword evidence="3" id="KW-1185">Reference proteome</keyword>
<dbReference type="InterPro" id="IPR036680">
    <property type="entry name" value="SPOR-like_sf"/>
</dbReference>
<proteinExistence type="predicted"/>
<evidence type="ECO:0000313" key="3">
    <source>
        <dbReference type="Proteomes" id="UP001317191"/>
    </source>
</evidence>
<dbReference type="InterPro" id="IPR040495">
    <property type="entry name" value="HU-CCDC81_bac_1"/>
</dbReference>
<dbReference type="EMBL" id="JAMLJM010000010">
    <property type="protein sequence ID" value="MCL9809895.1"/>
    <property type="molecule type" value="Genomic_DNA"/>
</dbReference>
<accession>A0ABT0TRB1</accession>
<dbReference type="Pfam" id="PF18175">
    <property type="entry name" value="HU-CCDC81_bac_2"/>
    <property type="match status" value="1"/>
</dbReference>
<dbReference type="Gene3D" id="3.30.70.1070">
    <property type="entry name" value="Sporulation related repeat"/>
    <property type="match status" value="1"/>
</dbReference>
<reference evidence="2 3" key="1">
    <citation type="submission" date="2022-05" db="EMBL/GenBank/DDBJ databases">
        <title>Flavobacterium sp., isolated from activated sludge.</title>
        <authorList>
            <person name="Ran Q."/>
        </authorList>
    </citation>
    <scope>NUCLEOTIDE SEQUENCE [LARGE SCALE GENOMIC DNA]</scope>
    <source>
        <strain evidence="2 3">HXWNR70</strain>
    </source>
</reference>
<gene>
    <name evidence="2" type="ORF">NAT50_11060</name>
</gene>
<dbReference type="InterPro" id="IPR041268">
    <property type="entry name" value="HU-CCDC81_bac_2"/>
</dbReference>
<dbReference type="Proteomes" id="UP001317191">
    <property type="component" value="Unassembled WGS sequence"/>
</dbReference>
<evidence type="ECO:0000313" key="2">
    <source>
        <dbReference type="EMBL" id="MCL9809895.1"/>
    </source>
</evidence>
<name>A0ABT0TRB1_9FLAO</name>
<dbReference type="RefSeq" id="WP_250593291.1">
    <property type="nucleotide sequence ID" value="NZ_JAMLJM010000010.1"/>
</dbReference>
<dbReference type="PROSITE" id="PS51724">
    <property type="entry name" value="SPOR"/>
    <property type="match status" value="1"/>
</dbReference>
<organism evidence="2 3">
    <name type="scientific">Flavobacterium luminosum</name>
    <dbReference type="NCBI Taxonomy" id="2949086"/>
    <lineage>
        <taxon>Bacteria</taxon>
        <taxon>Pseudomonadati</taxon>
        <taxon>Bacteroidota</taxon>
        <taxon>Flavobacteriia</taxon>
        <taxon>Flavobacteriales</taxon>
        <taxon>Flavobacteriaceae</taxon>
        <taxon>Flavobacterium</taxon>
    </lineage>
</organism>
<sequence>MNVAQHISQLLYRYQCVTIPGFGAFLTETVSANIQENNHTFFPPKKVISFNANIKNNDGLLANHVAVAERISYEHAVSAIENEVSEWKTKLEGRDYLIFKGIGLLKLNAEGNIVFEASSHVNYLTDSFGLSSYVSPAIKREALKNLADAPATKKISIETIEERKTVRPYLKYAAMFVLSLGGTGFGYVSYINQQEQAETLLVQKQVQNEVKNKIQEATFFLNNPIGENTVDPNLNYNFHIVSGSFRIKKYAENAMNILIQKGYDASVLERNEDGLFSVLYGTYNSQAEADAALLKIQNQENKDAWILLQEK</sequence>
<comment type="caution">
    <text evidence="2">The sequence shown here is derived from an EMBL/GenBank/DDBJ whole genome shotgun (WGS) entry which is preliminary data.</text>
</comment>
<dbReference type="Pfam" id="PF18174">
    <property type="entry name" value="HU-CCDC81_bac_1"/>
    <property type="match status" value="1"/>
</dbReference>
<feature type="domain" description="SPOR" evidence="1">
    <location>
        <begin position="232"/>
        <end position="309"/>
    </location>
</feature>
<dbReference type="Pfam" id="PF05036">
    <property type="entry name" value="SPOR"/>
    <property type="match status" value="1"/>
</dbReference>
<dbReference type="SUPFAM" id="SSF110997">
    <property type="entry name" value="Sporulation related repeat"/>
    <property type="match status" value="1"/>
</dbReference>